<dbReference type="InterPro" id="IPR011009">
    <property type="entry name" value="Kinase-like_dom_sf"/>
</dbReference>
<keyword evidence="2" id="KW-0808">Transferase</keyword>
<dbReference type="GO" id="GO:0035556">
    <property type="term" value="P:intracellular signal transduction"/>
    <property type="evidence" value="ECO:0007669"/>
    <property type="project" value="TreeGrafter"/>
</dbReference>
<evidence type="ECO:0000259" key="7">
    <source>
        <dbReference type="PROSITE" id="PS50011"/>
    </source>
</evidence>
<evidence type="ECO:0000313" key="8">
    <source>
        <dbReference type="EMBL" id="TNV83544.1"/>
    </source>
</evidence>
<dbReference type="GO" id="GO:0005737">
    <property type="term" value="C:cytoplasm"/>
    <property type="evidence" value="ECO:0007669"/>
    <property type="project" value="TreeGrafter"/>
</dbReference>
<dbReference type="Proteomes" id="UP000785679">
    <property type="component" value="Unassembled WGS sequence"/>
</dbReference>
<name>A0A8J8P0G9_HALGN</name>
<dbReference type="Gene3D" id="3.30.200.20">
    <property type="entry name" value="Phosphorylase Kinase, domain 1"/>
    <property type="match status" value="1"/>
</dbReference>
<gene>
    <name evidence="8" type="ORF">FGO68_gene10416</name>
</gene>
<dbReference type="PROSITE" id="PS00107">
    <property type="entry name" value="PROTEIN_KINASE_ATP"/>
    <property type="match status" value="1"/>
</dbReference>
<dbReference type="PANTHER" id="PTHR24346:SF82">
    <property type="entry name" value="KP78A-RELATED"/>
    <property type="match status" value="1"/>
</dbReference>
<dbReference type="GO" id="GO:0005524">
    <property type="term" value="F:ATP binding"/>
    <property type="evidence" value="ECO:0007669"/>
    <property type="project" value="UniProtKB-UniRule"/>
</dbReference>
<evidence type="ECO:0000256" key="4">
    <source>
        <dbReference type="ARBA" id="ARBA00022777"/>
    </source>
</evidence>
<dbReference type="GO" id="GO:0004674">
    <property type="term" value="F:protein serine/threonine kinase activity"/>
    <property type="evidence" value="ECO:0007669"/>
    <property type="project" value="UniProtKB-KW"/>
</dbReference>
<evidence type="ECO:0000313" key="9">
    <source>
        <dbReference type="Proteomes" id="UP000785679"/>
    </source>
</evidence>
<feature type="binding site" evidence="6">
    <location>
        <position position="47"/>
    </location>
    <ligand>
        <name>ATP</name>
        <dbReference type="ChEBI" id="CHEBI:30616"/>
    </ligand>
</feature>
<dbReference type="Pfam" id="PF00069">
    <property type="entry name" value="Pkinase"/>
    <property type="match status" value="1"/>
</dbReference>
<feature type="domain" description="Protein kinase" evidence="7">
    <location>
        <begin position="18"/>
        <end position="73"/>
    </location>
</feature>
<keyword evidence="9" id="KW-1185">Reference proteome</keyword>
<evidence type="ECO:0000256" key="3">
    <source>
        <dbReference type="ARBA" id="ARBA00022741"/>
    </source>
</evidence>
<dbReference type="EMBL" id="RRYP01003726">
    <property type="protein sequence ID" value="TNV83544.1"/>
    <property type="molecule type" value="Genomic_DNA"/>
</dbReference>
<proteinExistence type="predicted"/>
<dbReference type="InterPro" id="IPR017441">
    <property type="entry name" value="Protein_kinase_ATP_BS"/>
</dbReference>
<organism evidence="8 9">
    <name type="scientific">Halteria grandinella</name>
    <dbReference type="NCBI Taxonomy" id="5974"/>
    <lineage>
        <taxon>Eukaryota</taxon>
        <taxon>Sar</taxon>
        <taxon>Alveolata</taxon>
        <taxon>Ciliophora</taxon>
        <taxon>Intramacronucleata</taxon>
        <taxon>Spirotrichea</taxon>
        <taxon>Stichotrichia</taxon>
        <taxon>Sporadotrichida</taxon>
        <taxon>Halteriidae</taxon>
        <taxon>Halteria</taxon>
    </lineage>
</organism>
<evidence type="ECO:0000256" key="6">
    <source>
        <dbReference type="PROSITE-ProRule" id="PRU10141"/>
    </source>
</evidence>
<keyword evidence="5 6" id="KW-0067">ATP-binding</keyword>
<sequence>MHNSKLALTMEKNQIGDYKFVKTLGQGTFGKVKQGIHIHTQQKVAIKILEKRKITDVSDVERVTREIHILKIV</sequence>
<dbReference type="PANTHER" id="PTHR24346">
    <property type="entry name" value="MAP/MICROTUBULE AFFINITY-REGULATING KINASE"/>
    <property type="match status" value="1"/>
</dbReference>
<evidence type="ECO:0000256" key="1">
    <source>
        <dbReference type="ARBA" id="ARBA00022527"/>
    </source>
</evidence>
<accession>A0A8J8P0G9</accession>
<protein>
    <recommendedName>
        <fullName evidence="7">Protein kinase domain-containing protein</fullName>
    </recommendedName>
</protein>
<evidence type="ECO:0000256" key="5">
    <source>
        <dbReference type="ARBA" id="ARBA00022840"/>
    </source>
</evidence>
<comment type="caution">
    <text evidence="8">The sequence shown here is derived from an EMBL/GenBank/DDBJ whole genome shotgun (WGS) entry which is preliminary data.</text>
</comment>
<reference evidence="8" key="1">
    <citation type="submission" date="2019-06" db="EMBL/GenBank/DDBJ databases">
        <authorList>
            <person name="Zheng W."/>
        </authorList>
    </citation>
    <scope>NUCLEOTIDE SEQUENCE</scope>
    <source>
        <strain evidence="8">QDHG01</strain>
    </source>
</reference>
<evidence type="ECO:0000256" key="2">
    <source>
        <dbReference type="ARBA" id="ARBA00022679"/>
    </source>
</evidence>
<dbReference type="SUPFAM" id="SSF56112">
    <property type="entry name" value="Protein kinase-like (PK-like)"/>
    <property type="match status" value="1"/>
</dbReference>
<dbReference type="OrthoDB" id="504170at2759"/>
<keyword evidence="1" id="KW-0723">Serine/threonine-protein kinase</keyword>
<dbReference type="PROSITE" id="PS50011">
    <property type="entry name" value="PROTEIN_KINASE_DOM"/>
    <property type="match status" value="1"/>
</dbReference>
<dbReference type="InterPro" id="IPR000719">
    <property type="entry name" value="Prot_kinase_dom"/>
</dbReference>
<keyword evidence="4" id="KW-0418">Kinase</keyword>
<keyword evidence="3 6" id="KW-0547">Nucleotide-binding</keyword>
<dbReference type="AlphaFoldDB" id="A0A8J8P0G9"/>